<evidence type="ECO:0000256" key="3">
    <source>
        <dbReference type="ARBA" id="ARBA00022448"/>
    </source>
</evidence>
<evidence type="ECO:0000313" key="11">
    <source>
        <dbReference type="Proteomes" id="UP000194761"/>
    </source>
</evidence>
<dbReference type="InterPro" id="IPR003593">
    <property type="entry name" value="AAA+_ATPase"/>
</dbReference>
<comment type="subcellular location">
    <subcellularLocation>
        <location evidence="1">Cell membrane</location>
        <topology evidence="1">Peripheral membrane protein</topology>
    </subcellularLocation>
</comment>
<protein>
    <submittedName>
        <fullName evidence="10">Dipeptide/oligopeptide/nickel ABC transporter ATP-binding protein</fullName>
    </submittedName>
</protein>
<dbReference type="InterPro" id="IPR050388">
    <property type="entry name" value="ABC_Ni/Peptide_Import"/>
</dbReference>
<keyword evidence="7" id="KW-0472">Membrane</keyword>
<dbReference type="PROSITE" id="PS50893">
    <property type="entry name" value="ABC_TRANSPORTER_2"/>
    <property type="match status" value="1"/>
</dbReference>
<dbReference type="Proteomes" id="UP000194761">
    <property type="component" value="Unassembled WGS sequence"/>
</dbReference>
<dbReference type="CDD" id="cd03257">
    <property type="entry name" value="ABC_NikE_OppD_transporters"/>
    <property type="match status" value="1"/>
</dbReference>
<dbReference type="NCBIfam" id="TIGR01727">
    <property type="entry name" value="oligo_HPY"/>
    <property type="match status" value="1"/>
</dbReference>
<dbReference type="FunFam" id="3.40.50.300:FF:000016">
    <property type="entry name" value="Oligopeptide ABC transporter ATP-binding component"/>
    <property type="match status" value="1"/>
</dbReference>
<keyword evidence="3" id="KW-0813">Transport</keyword>
<evidence type="ECO:0000256" key="6">
    <source>
        <dbReference type="ARBA" id="ARBA00022840"/>
    </source>
</evidence>
<dbReference type="InterPro" id="IPR017871">
    <property type="entry name" value="ABC_transporter-like_CS"/>
</dbReference>
<keyword evidence="11" id="KW-1185">Reference proteome</keyword>
<accession>A0A243RLE7</accession>
<evidence type="ECO:0000313" key="10">
    <source>
        <dbReference type="EMBL" id="OUC95713.1"/>
    </source>
</evidence>
<evidence type="ECO:0000256" key="2">
    <source>
        <dbReference type="ARBA" id="ARBA00005417"/>
    </source>
</evidence>
<dbReference type="GO" id="GO:0005524">
    <property type="term" value="F:ATP binding"/>
    <property type="evidence" value="ECO:0007669"/>
    <property type="project" value="UniProtKB-KW"/>
</dbReference>
<evidence type="ECO:0000256" key="4">
    <source>
        <dbReference type="ARBA" id="ARBA00022475"/>
    </source>
</evidence>
<keyword evidence="5" id="KW-0547">Nucleotide-binding</keyword>
<dbReference type="PANTHER" id="PTHR43297">
    <property type="entry name" value="OLIGOPEPTIDE TRANSPORT ATP-BINDING PROTEIN APPD"/>
    <property type="match status" value="1"/>
</dbReference>
<evidence type="ECO:0000256" key="8">
    <source>
        <dbReference type="SAM" id="MobiDB-lite"/>
    </source>
</evidence>
<comment type="similarity">
    <text evidence="2">Belongs to the ABC transporter superfamily.</text>
</comment>
<keyword evidence="6 10" id="KW-0067">ATP-binding</keyword>
<evidence type="ECO:0000256" key="5">
    <source>
        <dbReference type="ARBA" id="ARBA00022741"/>
    </source>
</evidence>
<dbReference type="PROSITE" id="PS00211">
    <property type="entry name" value="ABC_TRANSPORTER_1"/>
    <property type="match status" value="1"/>
</dbReference>
<proteinExistence type="inferred from homology"/>
<dbReference type="AlphaFoldDB" id="A0A243RLE7"/>
<dbReference type="GO" id="GO:0005886">
    <property type="term" value="C:plasma membrane"/>
    <property type="evidence" value="ECO:0007669"/>
    <property type="project" value="UniProtKB-SubCell"/>
</dbReference>
<name>A0A243RLE7_9ACTN</name>
<dbReference type="SMART" id="SM00382">
    <property type="entry name" value="AAA"/>
    <property type="match status" value="1"/>
</dbReference>
<comment type="caution">
    <text evidence="10">The sequence shown here is derived from an EMBL/GenBank/DDBJ whole genome shotgun (WGS) entry which is preliminary data.</text>
</comment>
<feature type="domain" description="ABC transporter" evidence="9">
    <location>
        <begin position="60"/>
        <end position="305"/>
    </location>
</feature>
<dbReference type="Pfam" id="PF00005">
    <property type="entry name" value="ABC_tran"/>
    <property type="match status" value="1"/>
</dbReference>
<dbReference type="PANTHER" id="PTHR43297:SF2">
    <property type="entry name" value="DIPEPTIDE TRANSPORT ATP-BINDING PROTEIN DPPD"/>
    <property type="match status" value="1"/>
</dbReference>
<evidence type="ECO:0000259" key="9">
    <source>
        <dbReference type="PROSITE" id="PS50893"/>
    </source>
</evidence>
<sequence>MTARDRTRAPETPGSTRGPDRVPETPGAASGQDRTPETPGEASGQAPAPQGRPGTPMLDVRDLRVTYRNGERAVPAVRGVSFTLDRGQTLGVAGESGSGKSTMALSLLRLLAPSAEVSGEVLFEGEDLLTARWARLRAVRWSAASVVFQGAMSALNPVRTIGEQICEPILLHEKVGQREARRRAAELLDSVGVPSRRAGSYPHEFSGGQRQRIMIAMSLACRPDLIIADEPTTALDVMVQAQVLELLGELVRESGIGVIMISHDLSVLSHMCERLAVMYAGRIAEIGPSRQLIAEPRHPYTRALGRAFPTIGDPASRLAPAGLPGDPPTPSELARLSEGRGCAFEPRCSEAVAACRTETVELWPSGPRREAACLRVLEGSGT</sequence>
<dbReference type="GO" id="GO:0015833">
    <property type="term" value="P:peptide transport"/>
    <property type="evidence" value="ECO:0007669"/>
    <property type="project" value="InterPro"/>
</dbReference>
<organism evidence="10 11">
    <name type="scientific">Streptosporangium minutum</name>
    <dbReference type="NCBI Taxonomy" id="569862"/>
    <lineage>
        <taxon>Bacteria</taxon>
        <taxon>Bacillati</taxon>
        <taxon>Actinomycetota</taxon>
        <taxon>Actinomycetes</taxon>
        <taxon>Streptosporangiales</taxon>
        <taxon>Streptosporangiaceae</taxon>
        <taxon>Streptosporangium</taxon>
    </lineage>
</organism>
<dbReference type="InterPro" id="IPR013563">
    <property type="entry name" value="Oligopep_ABC_C"/>
</dbReference>
<dbReference type="InterPro" id="IPR003439">
    <property type="entry name" value="ABC_transporter-like_ATP-bd"/>
</dbReference>
<evidence type="ECO:0000256" key="1">
    <source>
        <dbReference type="ARBA" id="ARBA00004202"/>
    </source>
</evidence>
<dbReference type="SUPFAM" id="SSF52540">
    <property type="entry name" value="P-loop containing nucleoside triphosphate hydrolases"/>
    <property type="match status" value="1"/>
</dbReference>
<evidence type="ECO:0000256" key="7">
    <source>
        <dbReference type="ARBA" id="ARBA00023136"/>
    </source>
</evidence>
<dbReference type="Pfam" id="PF08352">
    <property type="entry name" value="oligo_HPY"/>
    <property type="match status" value="1"/>
</dbReference>
<dbReference type="GO" id="GO:0016887">
    <property type="term" value="F:ATP hydrolysis activity"/>
    <property type="evidence" value="ECO:0007669"/>
    <property type="project" value="InterPro"/>
</dbReference>
<reference evidence="10 11" key="1">
    <citation type="submission" date="2017-05" db="EMBL/GenBank/DDBJ databases">
        <title>Biotechnological potential of actinobacteria isolated from South African environments.</title>
        <authorList>
            <person name="Le Roes-Hill M."/>
            <person name="Prins A."/>
            <person name="Durrell K.A."/>
        </authorList>
    </citation>
    <scope>NUCLEOTIDE SEQUENCE [LARGE SCALE GENOMIC DNA]</scope>
    <source>
        <strain evidence="10">M26</strain>
    </source>
</reference>
<dbReference type="InterPro" id="IPR027417">
    <property type="entry name" value="P-loop_NTPase"/>
</dbReference>
<feature type="region of interest" description="Disordered" evidence="8">
    <location>
        <begin position="1"/>
        <end position="58"/>
    </location>
</feature>
<dbReference type="EMBL" id="NGFP01000074">
    <property type="protein sequence ID" value="OUC95713.1"/>
    <property type="molecule type" value="Genomic_DNA"/>
</dbReference>
<gene>
    <name evidence="10" type="ORF">CA984_17600</name>
</gene>
<dbReference type="Gene3D" id="3.40.50.300">
    <property type="entry name" value="P-loop containing nucleotide triphosphate hydrolases"/>
    <property type="match status" value="1"/>
</dbReference>
<keyword evidence="4" id="KW-1003">Cell membrane</keyword>